<dbReference type="Proteomes" id="UP000042958">
    <property type="component" value="Unassembled WGS sequence"/>
</dbReference>
<name>A0A0F7TYH3_PENBI</name>
<feature type="region of interest" description="Disordered" evidence="11">
    <location>
        <begin position="152"/>
        <end position="173"/>
    </location>
</feature>
<proteinExistence type="inferred from homology"/>
<feature type="transmembrane region" description="Helical" evidence="10">
    <location>
        <begin position="188"/>
        <end position="209"/>
    </location>
</feature>
<keyword evidence="13" id="KW-1185">Reference proteome</keyword>
<comment type="catalytic activity">
    <reaction evidence="10">
        <text>[protein]-C-terminal S-[(2E,6E)-farnesyl]-L-cysteine + S-adenosyl-L-methionine = [protein]-C-terminal S-[(2E,6E)-farnesyl]-L-cysteine methyl ester + S-adenosyl-L-homocysteine</text>
        <dbReference type="Rhea" id="RHEA:21672"/>
        <dbReference type="Rhea" id="RHEA-COMP:12125"/>
        <dbReference type="Rhea" id="RHEA-COMP:12126"/>
        <dbReference type="ChEBI" id="CHEBI:57856"/>
        <dbReference type="ChEBI" id="CHEBI:59789"/>
        <dbReference type="ChEBI" id="CHEBI:90510"/>
        <dbReference type="ChEBI" id="CHEBI:90511"/>
        <dbReference type="EC" id="2.1.1.100"/>
    </reaction>
</comment>
<evidence type="ECO:0000256" key="8">
    <source>
        <dbReference type="ARBA" id="ARBA00022989"/>
    </source>
</evidence>
<protein>
    <recommendedName>
        <fullName evidence="3 10">Protein-S-isoprenylcysteine O-methyltransferase</fullName>
        <ecNumber evidence="3 10">2.1.1.100</ecNumber>
    </recommendedName>
</protein>
<evidence type="ECO:0000256" key="7">
    <source>
        <dbReference type="ARBA" id="ARBA00022692"/>
    </source>
</evidence>
<evidence type="ECO:0000256" key="5">
    <source>
        <dbReference type="ARBA" id="ARBA00022679"/>
    </source>
</evidence>
<dbReference type="GO" id="GO:0004671">
    <property type="term" value="F:protein C-terminal S-isoprenylcysteine carboxyl O-methyltransferase activity"/>
    <property type="evidence" value="ECO:0007669"/>
    <property type="project" value="UniProtKB-EC"/>
</dbReference>
<dbReference type="STRING" id="104259.A0A0F7TYH3"/>
<organism evidence="12 13">
    <name type="scientific">Penicillium brasilianum</name>
    <dbReference type="NCBI Taxonomy" id="104259"/>
    <lineage>
        <taxon>Eukaryota</taxon>
        <taxon>Fungi</taxon>
        <taxon>Dikarya</taxon>
        <taxon>Ascomycota</taxon>
        <taxon>Pezizomycotina</taxon>
        <taxon>Eurotiomycetes</taxon>
        <taxon>Eurotiomycetidae</taxon>
        <taxon>Eurotiales</taxon>
        <taxon>Aspergillaceae</taxon>
        <taxon>Penicillium</taxon>
    </lineage>
</organism>
<dbReference type="GO" id="GO:0005789">
    <property type="term" value="C:endoplasmic reticulum membrane"/>
    <property type="evidence" value="ECO:0007669"/>
    <property type="project" value="UniProtKB-SubCell"/>
</dbReference>
<dbReference type="Pfam" id="PF04140">
    <property type="entry name" value="ICMT"/>
    <property type="match status" value="1"/>
</dbReference>
<feature type="compositionally biased region" description="Low complexity" evidence="11">
    <location>
        <begin position="152"/>
        <end position="167"/>
    </location>
</feature>
<evidence type="ECO:0000313" key="13">
    <source>
        <dbReference type="Proteomes" id="UP000042958"/>
    </source>
</evidence>
<keyword evidence="5 12" id="KW-0808">Transferase</keyword>
<dbReference type="InterPro" id="IPR025770">
    <property type="entry name" value="PPMT_MeTrfase"/>
</dbReference>
<gene>
    <name evidence="12" type="ORF">PMG11_09538</name>
</gene>
<keyword evidence="7 10" id="KW-0812">Transmembrane</keyword>
<dbReference type="AlphaFoldDB" id="A0A0F7TYH3"/>
<dbReference type="PROSITE" id="PS51564">
    <property type="entry name" value="SAM_ICMT"/>
    <property type="match status" value="1"/>
</dbReference>
<keyword evidence="9 10" id="KW-0472">Membrane</keyword>
<comment type="similarity">
    <text evidence="2 10">Belongs to the class VI-like SAM-binding methyltransferase superfamily. Isoprenylcysteine carboxyl methyltransferase family.</text>
</comment>
<evidence type="ECO:0000256" key="9">
    <source>
        <dbReference type="ARBA" id="ARBA00023136"/>
    </source>
</evidence>
<keyword evidence="4 10" id="KW-0489">Methyltransferase</keyword>
<keyword evidence="10" id="KW-0256">Endoplasmic reticulum</keyword>
<dbReference type="Gene3D" id="1.20.120.1630">
    <property type="match status" value="1"/>
</dbReference>
<feature type="transmembrane region" description="Helical" evidence="10">
    <location>
        <begin position="254"/>
        <end position="274"/>
    </location>
</feature>
<dbReference type="PANTHER" id="PTHR12714">
    <property type="entry name" value="PROTEIN-S ISOPRENYLCYSTEINE O-METHYLTRANSFERASE"/>
    <property type="match status" value="1"/>
</dbReference>
<evidence type="ECO:0000313" key="12">
    <source>
        <dbReference type="EMBL" id="CEJ60986.1"/>
    </source>
</evidence>
<keyword evidence="6 10" id="KW-0949">S-adenosyl-L-methionine</keyword>
<dbReference type="PANTHER" id="PTHR12714:SF9">
    <property type="entry name" value="PROTEIN-S-ISOPRENYLCYSTEINE O-METHYLTRANSFERASE"/>
    <property type="match status" value="1"/>
</dbReference>
<evidence type="ECO:0000256" key="1">
    <source>
        <dbReference type="ARBA" id="ARBA00004141"/>
    </source>
</evidence>
<evidence type="ECO:0000256" key="11">
    <source>
        <dbReference type="SAM" id="MobiDB-lite"/>
    </source>
</evidence>
<feature type="transmembrane region" description="Helical" evidence="10">
    <location>
        <begin position="294"/>
        <end position="312"/>
    </location>
</feature>
<dbReference type="GO" id="GO:0032259">
    <property type="term" value="P:methylation"/>
    <property type="evidence" value="ECO:0007669"/>
    <property type="project" value="UniProtKB-KW"/>
</dbReference>
<evidence type="ECO:0000256" key="10">
    <source>
        <dbReference type="RuleBase" id="RU362022"/>
    </source>
</evidence>
<evidence type="ECO:0000256" key="4">
    <source>
        <dbReference type="ARBA" id="ARBA00022603"/>
    </source>
</evidence>
<keyword evidence="8 10" id="KW-1133">Transmembrane helix</keyword>
<sequence length="417" mass="46583">MWGCLWQNGGLETEIKTRKKARSKSAGWNGALRPTTIKTSIDCSQPATLYQTKHEHNETWRSDHSLKEAPAARVHPETFVLFLILTITTTPHSTPRIPEPLSFPSKMTDPTTSGSQATPGDPNISWPIERLAHTAESEWHPSFLQHQRRLSNASNGSSGLASSSSAPDLDRSNYPDGTKSLSGISLRAFLLGTTLGATLVLTLLLTTVFQTPFWRVPFFVGALSLFHFLEYYVTARYNTRYASVGAFLLTSNGWAYNVAHGSAIVECIVSHFFWPESSRLGRLLSFPEPFSGTLVSVLLVLGFVLTIIGQVVRTMAMAQAASNFNHHVQSEHQEGHVLVKTGLYGYLRHPSYFGFFWWGLGTQLVLGNVVCFVGYALVLWKFFSTRIKREESFLIQFFGTEYLEYRQTTPVGIPLIR</sequence>
<feature type="region of interest" description="Disordered" evidence="11">
    <location>
        <begin position="92"/>
        <end position="126"/>
    </location>
</feature>
<evidence type="ECO:0000256" key="6">
    <source>
        <dbReference type="ARBA" id="ARBA00022691"/>
    </source>
</evidence>
<dbReference type="InterPro" id="IPR007269">
    <property type="entry name" value="ICMT_MeTrfase"/>
</dbReference>
<feature type="transmembrane region" description="Helical" evidence="10">
    <location>
        <begin position="216"/>
        <end position="234"/>
    </location>
</feature>
<evidence type="ECO:0000256" key="3">
    <source>
        <dbReference type="ARBA" id="ARBA00012151"/>
    </source>
</evidence>
<evidence type="ECO:0000256" key="2">
    <source>
        <dbReference type="ARBA" id="ARBA00009140"/>
    </source>
</evidence>
<feature type="transmembrane region" description="Helical" evidence="10">
    <location>
        <begin position="355"/>
        <end position="380"/>
    </location>
</feature>
<dbReference type="EMBL" id="CDHK01000009">
    <property type="protein sequence ID" value="CEJ60986.1"/>
    <property type="molecule type" value="Genomic_DNA"/>
</dbReference>
<feature type="compositionally biased region" description="Polar residues" evidence="11">
    <location>
        <begin position="108"/>
        <end position="118"/>
    </location>
</feature>
<comment type="subcellular location">
    <subcellularLocation>
        <location evidence="10">Endoplasmic reticulum membrane</location>
        <topology evidence="10">Multi-pass membrane protein</topology>
    </subcellularLocation>
    <subcellularLocation>
        <location evidence="1">Membrane</location>
        <topology evidence="1">Multi-pass membrane protein</topology>
    </subcellularLocation>
</comment>
<dbReference type="EC" id="2.1.1.100" evidence="3 10"/>
<accession>A0A0F7TYH3</accession>
<dbReference type="OrthoDB" id="422086at2759"/>
<reference evidence="13" key="1">
    <citation type="journal article" date="2015" name="Genome Announc.">
        <title>Draft genome sequence of the fungus Penicillium brasilianum MG11.</title>
        <authorList>
            <person name="Horn F."/>
            <person name="Linde J."/>
            <person name="Mattern D.J."/>
            <person name="Walther G."/>
            <person name="Guthke R."/>
            <person name="Brakhage A.A."/>
            <person name="Valiante V."/>
        </authorList>
    </citation>
    <scope>NUCLEOTIDE SEQUENCE [LARGE SCALE GENOMIC DNA]</scope>
    <source>
        <strain evidence="13">MG11</strain>
    </source>
</reference>